<sequence>MARPPSISLHHGAAAWVPFSFLPFSFEFRTLPIPSTLLNLLDKKNGTLLKVSLEDGKTLQLISNVTKFKQISHPAIWVADGGWHSLSLRIRGSRLEVDIDGFTVLWLEGSEVRRISVQLSSLVLASAGCYRSTTVDFATVRTEGKVERMKCGMVDRCLPNPCANRGLCSQTSLTEYECQCEKGFSGNNCHTSEHYRSCEEWFFFRDRKFKKTEPSNAKTRNITVDIDGGSRLTPFQMQCKRDVDPVGNVIVTSMLEHDMKTALVVKGEQTPGAVKRALDYGIGEDELDGLVEGFDECQQWMSYGCRGGAKLMTYNDERTPSSWYATRGDKHALQWGEAPPYSRMCSCAVNSTCTHNRMCNCDSGEDGVDAGWNPFPHILPVTTLFLGGTTATSAINVTIGPLICRNKMVFEPVTFISKNARLVGQSRAPSEHFSLLFHIRFTHPLLSIFTWESVDGLHWFQLYVKGGQLVGEVVNGGETVTLTTRDAFNDGKWHAVYWEADQLGMRLSVDGATAHYKGLLLLPSVLEWVFGSREGKGLTGMAGVLRNIYLCGDEIVLANVARKGPIQGIQIGEVGHCQPGYCHNGGQCVDGFDSYRCDCSLTPFGGNDCTREYGMWVPLNSSLEIPWQNPAQQDVCHRIAIQTVSSNVSLIHGHALFSKAQFNLTIDEKGHLALYAWDGVRSTYRRVERTTKLDDERLHDLELCANKTGLRLGLDDAHLFTLQGNWTFFEALNVWHLLDNNFTGCVSRLRVGNSFPLKNARASRLKYTGQIKFGTCPINSLDLMPDEPSSTPFDEISISSVVRGRAAVISLTSIGGACLGGVLLLTLCVLVCWMRSRPEGVYKTNEGVEPYSGSGSRSEEPLVQSTLSNKEYFC</sequence>
<evidence type="ECO:0000313" key="8">
    <source>
        <dbReference type="Proteomes" id="UP001177023"/>
    </source>
</evidence>
<dbReference type="Pfam" id="PF02210">
    <property type="entry name" value="Laminin_G_2"/>
    <property type="match status" value="1"/>
</dbReference>
<dbReference type="SUPFAM" id="SSF49899">
    <property type="entry name" value="Concanavalin A-like lectins/glucanases"/>
    <property type="match status" value="3"/>
</dbReference>
<dbReference type="GO" id="GO:0016020">
    <property type="term" value="C:membrane"/>
    <property type="evidence" value="ECO:0007669"/>
    <property type="project" value="UniProtKB-SubCell"/>
</dbReference>
<dbReference type="Pfam" id="PF00008">
    <property type="entry name" value="EGF"/>
    <property type="match status" value="1"/>
</dbReference>
<reference evidence="7" key="1">
    <citation type="submission" date="2023-06" db="EMBL/GenBank/DDBJ databases">
        <authorList>
            <person name="Delattre M."/>
        </authorList>
    </citation>
    <scope>NUCLEOTIDE SEQUENCE</scope>
    <source>
        <strain evidence="7">AF72</strain>
    </source>
</reference>
<dbReference type="Gene3D" id="2.60.120.200">
    <property type="match status" value="2"/>
</dbReference>
<comment type="caution">
    <text evidence="2">Lacks conserved residue(s) required for the propagation of feature annotation.</text>
</comment>
<dbReference type="Gene3D" id="2.10.25.10">
    <property type="entry name" value="Laminin"/>
    <property type="match status" value="2"/>
</dbReference>
<dbReference type="CDD" id="cd00110">
    <property type="entry name" value="LamG"/>
    <property type="match status" value="1"/>
</dbReference>
<dbReference type="InterPro" id="IPR000152">
    <property type="entry name" value="EGF-type_Asp/Asn_hydroxyl_site"/>
</dbReference>
<dbReference type="InterPro" id="IPR013320">
    <property type="entry name" value="ConA-like_dom_sf"/>
</dbReference>
<feature type="non-terminal residue" evidence="7">
    <location>
        <position position="874"/>
    </location>
</feature>
<name>A0AA36DI89_9BILA</name>
<keyword evidence="2" id="KW-0245">EGF-like domain</keyword>
<keyword evidence="1 2" id="KW-1015">Disulfide bond</keyword>
<feature type="domain" description="EGF-like" evidence="6">
    <location>
        <begin position="573"/>
        <end position="610"/>
    </location>
</feature>
<feature type="domain" description="Laminin G" evidence="5">
    <location>
        <begin position="412"/>
        <end position="577"/>
    </location>
</feature>
<dbReference type="PANTHER" id="PTHR15036:SF49">
    <property type="entry name" value="AXOTACTIN"/>
    <property type="match status" value="1"/>
</dbReference>
<dbReference type="PROSITE" id="PS01186">
    <property type="entry name" value="EGF_2"/>
    <property type="match status" value="1"/>
</dbReference>
<dbReference type="SMART" id="SM00181">
    <property type="entry name" value="EGF"/>
    <property type="match status" value="2"/>
</dbReference>
<feature type="domain" description="EGF-like" evidence="6">
    <location>
        <begin position="153"/>
        <end position="190"/>
    </location>
</feature>
<evidence type="ECO:0000256" key="2">
    <source>
        <dbReference type="PROSITE-ProRule" id="PRU00076"/>
    </source>
</evidence>
<organism evidence="7 8">
    <name type="scientific">Mesorhabditis spiculigera</name>
    <dbReference type="NCBI Taxonomy" id="96644"/>
    <lineage>
        <taxon>Eukaryota</taxon>
        <taxon>Metazoa</taxon>
        <taxon>Ecdysozoa</taxon>
        <taxon>Nematoda</taxon>
        <taxon>Chromadorea</taxon>
        <taxon>Rhabditida</taxon>
        <taxon>Rhabditina</taxon>
        <taxon>Rhabditomorpha</taxon>
        <taxon>Rhabditoidea</taxon>
        <taxon>Rhabditidae</taxon>
        <taxon>Mesorhabditinae</taxon>
        <taxon>Mesorhabditis</taxon>
    </lineage>
</organism>
<dbReference type="PROSITE" id="PS50026">
    <property type="entry name" value="EGF_3"/>
    <property type="match status" value="2"/>
</dbReference>
<keyword evidence="4" id="KW-0812">Transmembrane</keyword>
<dbReference type="PROSITE" id="PS00010">
    <property type="entry name" value="ASX_HYDROXYL"/>
    <property type="match status" value="1"/>
</dbReference>
<evidence type="ECO:0000259" key="5">
    <source>
        <dbReference type="PROSITE" id="PS50025"/>
    </source>
</evidence>
<feature type="disulfide bond" evidence="2">
    <location>
        <begin position="180"/>
        <end position="189"/>
    </location>
</feature>
<evidence type="ECO:0000259" key="6">
    <source>
        <dbReference type="PROSITE" id="PS50026"/>
    </source>
</evidence>
<accession>A0AA36DI89</accession>
<dbReference type="PANTHER" id="PTHR15036">
    <property type="entry name" value="PIKACHURIN-LIKE PROTEIN"/>
    <property type="match status" value="1"/>
</dbReference>
<evidence type="ECO:0000256" key="3">
    <source>
        <dbReference type="SAM" id="MobiDB-lite"/>
    </source>
</evidence>
<feature type="transmembrane region" description="Helical" evidence="4">
    <location>
        <begin position="807"/>
        <end position="833"/>
    </location>
</feature>
<proteinExistence type="predicted"/>
<feature type="domain" description="Laminin G" evidence="5">
    <location>
        <begin position="1"/>
        <end position="157"/>
    </location>
</feature>
<dbReference type="InterPro" id="IPR000742">
    <property type="entry name" value="EGF"/>
</dbReference>
<gene>
    <name evidence="7" type="ORF">MSPICULIGERA_LOCUS25670</name>
</gene>
<protein>
    <submittedName>
        <fullName evidence="7">Uncharacterized protein</fullName>
    </submittedName>
</protein>
<evidence type="ECO:0000256" key="4">
    <source>
        <dbReference type="SAM" id="Phobius"/>
    </source>
</evidence>
<dbReference type="InterPro" id="IPR001791">
    <property type="entry name" value="Laminin_G"/>
</dbReference>
<dbReference type="EMBL" id="CATQJA010002710">
    <property type="protein sequence ID" value="CAJ0587715.1"/>
    <property type="molecule type" value="Genomic_DNA"/>
</dbReference>
<dbReference type="CDD" id="cd00054">
    <property type="entry name" value="EGF_CA"/>
    <property type="match status" value="1"/>
</dbReference>
<keyword evidence="4" id="KW-1133">Transmembrane helix</keyword>
<keyword evidence="4" id="KW-0472">Membrane</keyword>
<comment type="caution">
    <text evidence="7">The sequence shown here is derived from an EMBL/GenBank/DDBJ whole genome shotgun (WGS) entry which is preliminary data.</text>
</comment>
<evidence type="ECO:0000313" key="7">
    <source>
        <dbReference type="EMBL" id="CAJ0587715.1"/>
    </source>
</evidence>
<dbReference type="PROSITE" id="PS50025">
    <property type="entry name" value="LAM_G_DOMAIN"/>
    <property type="match status" value="2"/>
</dbReference>
<dbReference type="InterPro" id="IPR050372">
    <property type="entry name" value="Neurexin-related_CASP"/>
</dbReference>
<keyword evidence="8" id="KW-1185">Reference proteome</keyword>
<dbReference type="Proteomes" id="UP001177023">
    <property type="component" value="Unassembled WGS sequence"/>
</dbReference>
<dbReference type="AlphaFoldDB" id="A0AA36DI89"/>
<feature type="region of interest" description="Disordered" evidence="3">
    <location>
        <begin position="845"/>
        <end position="868"/>
    </location>
</feature>
<dbReference type="PROSITE" id="PS00022">
    <property type="entry name" value="EGF_1"/>
    <property type="match status" value="1"/>
</dbReference>
<evidence type="ECO:0000256" key="1">
    <source>
        <dbReference type="ARBA" id="ARBA00023157"/>
    </source>
</evidence>